<dbReference type="PANTHER" id="PTHR33337:SF33">
    <property type="entry name" value="CENP-V_GFA DOMAIN-CONTAINING PROTEIN"/>
    <property type="match status" value="1"/>
</dbReference>
<keyword evidence="2" id="KW-0479">Metal-binding</keyword>
<dbReference type="PROSITE" id="PS51891">
    <property type="entry name" value="CENP_V_GFA"/>
    <property type="match status" value="1"/>
</dbReference>
<protein>
    <recommendedName>
        <fullName evidence="5">CENP-V/GFA domain-containing protein</fullName>
    </recommendedName>
</protein>
<organism evidence="6 7">
    <name type="scientific">Zymoseptoria brevis</name>
    <dbReference type="NCBI Taxonomy" id="1047168"/>
    <lineage>
        <taxon>Eukaryota</taxon>
        <taxon>Fungi</taxon>
        <taxon>Dikarya</taxon>
        <taxon>Ascomycota</taxon>
        <taxon>Pezizomycotina</taxon>
        <taxon>Dothideomycetes</taxon>
        <taxon>Dothideomycetidae</taxon>
        <taxon>Mycosphaerellales</taxon>
        <taxon>Mycosphaerellaceae</taxon>
        <taxon>Zymoseptoria</taxon>
    </lineage>
</organism>
<proteinExistence type="inferred from homology"/>
<evidence type="ECO:0000256" key="4">
    <source>
        <dbReference type="ARBA" id="ARBA00023239"/>
    </source>
</evidence>
<dbReference type="GO" id="GO:0046872">
    <property type="term" value="F:metal ion binding"/>
    <property type="evidence" value="ECO:0007669"/>
    <property type="project" value="UniProtKB-KW"/>
</dbReference>
<accession>A0A0F4G9W2</accession>
<dbReference type="EMBL" id="LAFY01004170">
    <property type="protein sequence ID" value="KJX94178.1"/>
    <property type="molecule type" value="Genomic_DNA"/>
</dbReference>
<dbReference type="InterPro" id="IPR006913">
    <property type="entry name" value="CENP-V/GFA"/>
</dbReference>
<comment type="similarity">
    <text evidence="1">Belongs to the Gfa family.</text>
</comment>
<reference evidence="6 7" key="1">
    <citation type="submission" date="2015-03" db="EMBL/GenBank/DDBJ databases">
        <title>RNA-seq based gene annotation and comparative genomics of four Zymoseptoria species reveal species-specific pathogenicity related genes and transposable element activity.</title>
        <authorList>
            <person name="Grandaubert J."/>
            <person name="Bhattacharyya A."/>
            <person name="Stukenbrock E.H."/>
        </authorList>
    </citation>
    <scope>NUCLEOTIDE SEQUENCE [LARGE SCALE GENOMIC DNA]</scope>
    <source>
        <strain evidence="6 7">Zb18110</strain>
    </source>
</reference>
<dbReference type="GO" id="GO:0016846">
    <property type="term" value="F:carbon-sulfur lyase activity"/>
    <property type="evidence" value="ECO:0007669"/>
    <property type="project" value="InterPro"/>
</dbReference>
<dbReference type="Proteomes" id="UP000033647">
    <property type="component" value="Unassembled WGS sequence"/>
</dbReference>
<evidence type="ECO:0000256" key="1">
    <source>
        <dbReference type="ARBA" id="ARBA00005495"/>
    </source>
</evidence>
<dbReference type="Pfam" id="PF04828">
    <property type="entry name" value="GFA"/>
    <property type="match status" value="1"/>
</dbReference>
<feature type="domain" description="CENP-V/GFA" evidence="5">
    <location>
        <begin position="9"/>
        <end position="140"/>
    </location>
</feature>
<dbReference type="Gene3D" id="3.90.1590.10">
    <property type="entry name" value="glutathione-dependent formaldehyde- activating enzyme (gfa)"/>
    <property type="match status" value="1"/>
</dbReference>
<evidence type="ECO:0000256" key="2">
    <source>
        <dbReference type="ARBA" id="ARBA00022723"/>
    </source>
</evidence>
<keyword evidence="3" id="KW-0862">Zinc</keyword>
<dbReference type="PANTHER" id="PTHR33337">
    <property type="entry name" value="GFA DOMAIN-CONTAINING PROTEIN"/>
    <property type="match status" value="1"/>
</dbReference>
<gene>
    <name evidence="6" type="ORF">TI39_contig4211g00006</name>
</gene>
<dbReference type="SUPFAM" id="SSF51316">
    <property type="entry name" value="Mss4-like"/>
    <property type="match status" value="1"/>
</dbReference>
<comment type="caution">
    <text evidence="6">The sequence shown here is derived from an EMBL/GenBank/DDBJ whole genome shotgun (WGS) entry which is preliminary data.</text>
</comment>
<evidence type="ECO:0000313" key="7">
    <source>
        <dbReference type="Proteomes" id="UP000033647"/>
    </source>
</evidence>
<dbReference type="OrthoDB" id="406544at2759"/>
<evidence type="ECO:0000259" key="5">
    <source>
        <dbReference type="PROSITE" id="PS51891"/>
    </source>
</evidence>
<evidence type="ECO:0000313" key="6">
    <source>
        <dbReference type="EMBL" id="KJX94178.1"/>
    </source>
</evidence>
<name>A0A0F4G9W2_9PEZI</name>
<keyword evidence="4" id="KW-0456">Lyase</keyword>
<dbReference type="InterPro" id="IPR011057">
    <property type="entry name" value="Mss4-like_sf"/>
</dbReference>
<evidence type="ECO:0000256" key="3">
    <source>
        <dbReference type="ARBA" id="ARBA00022833"/>
    </source>
</evidence>
<sequence>MASPWPVPISGRCGCGSIQYQLTRAPMFIHCCSCHQCQRESGSAFTLNAMIEAKYVKVTPASPEQMPKLCLMPTESGKGQVIARCPRCYVAVWSHYTGTGPSIAFVRTGTLDKVGAGGVRTDEVLKPGVFIFTEGKQPWVRLGDEVAKSFERYYKRDELWPVEERKRYEATREDNRQWEERGARWEELGEIF</sequence>
<keyword evidence="7" id="KW-1185">Reference proteome</keyword>
<dbReference type="AlphaFoldDB" id="A0A0F4G9W2"/>